<feature type="compositionally biased region" description="Low complexity" evidence="10">
    <location>
        <begin position="334"/>
        <end position="345"/>
    </location>
</feature>
<keyword evidence="7 11" id="KW-0472">Membrane</keyword>
<evidence type="ECO:0000256" key="10">
    <source>
        <dbReference type="SAM" id="MobiDB-lite"/>
    </source>
</evidence>
<evidence type="ECO:0000256" key="5">
    <source>
        <dbReference type="ARBA" id="ARBA00022989"/>
    </source>
</evidence>
<dbReference type="InterPro" id="IPR001499">
    <property type="entry name" value="GPCR_STE3"/>
</dbReference>
<evidence type="ECO:0000313" key="13">
    <source>
        <dbReference type="Proteomes" id="UP000054097"/>
    </source>
</evidence>
<comment type="similarity">
    <text evidence="2">Belongs to the G-protein coupled receptor 4 family.</text>
</comment>
<evidence type="ECO:0000256" key="8">
    <source>
        <dbReference type="ARBA" id="ARBA00023170"/>
    </source>
</evidence>
<dbReference type="HOGENOM" id="CLU_027592_2_0_1"/>
<proteinExistence type="inferred from homology"/>
<feature type="compositionally biased region" description="Polar residues" evidence="10">
    <location>
        <begin position="448"/>
        <end position="460"/>
    </location>
</feature>
<dbReference type="GO" id="GO:0004933">
    <property type="term" value="F:mating-type a-factor pheromone receptor activity"/>
    <property type="evidence" value="ECO:0007669"/>
    <property type="project" value="InterPro"/>
</dbReference>
<evidence type="ECO:0000256" key="11">
    <source>
        <dbReference type="SAM" id="Phobius"/>
    </source>
</evidence>
<dbReference type="PRINTS" id="PR00899">
    <property type="entry name" value="GPCRSTE3"/>
</dbReference>
<keyword evidence="5 11" id="KW-1133">Transmembrane helix</keyword>
<dbReference type="InterPro" id="IPR001546">
    <property type="entry name" value="GPCR_Pheromne_A_rcpt"/>
</dbReference>
<reference evidence="13" key="2">
    <citation type="submission" date="2015-01" db="EMBL/GenBank/DDBJ databases">
        <title>Evolutionary Origins and Diversification of the Mycorrhizal Mutualists.</title>
        <authorList>
            <consortium name="DOE Joint Genome Institute"/>
            <consortium name="Mycorrhizal Genomics Consortium"/>
            <person name="Kohler A."/>
            <person name="Kuo A."/>
            <person name="Nagy L.G."/>
            <person name="Floudas D."/>
            <person name="Copeland A."/>
            <person name="Barry K.W."/>
            <person name="Cichocki N."/>
            <person name="Veneault-Fourrey C."/>
            <person name="LaButti K."/>
            <person name="Lindquist E.A."/>
            <person name="Lipzen A."/>
            <person name="Lundell T."/>
            <person name="Morin E."/>
            <person name="Murat C."/>
            <person name="Riley R."/>
            <person name="Ohm R."/>
            <person name="Sun H."/>
            <person name="Tunlid A."/>
            <person name="Henrissat B."/>
            <person name="Grigoriev I.V."/>
            <person name="Hibbett D.S."/>
            <person name="Martin F."/>
        </authorList>
    </citation>
    <scope>NUCLEOTIDE SEQUENCE [LARGE SCALE GENOMIC DNA]</scope>
    <source>
        <strain evidence="13">MAFF 305830</strain>
    </source>
</reference>
<dbReference type="Pfam" id="PF02076">
    <property type="entry name" value="STE3"/>
    <property type="match status" value="1"/>
</dbReference>
<dbReference type="PRINTS" id="PR00900">
    <property type="entry name" value="PHEROMONEAR"/>
</dbReference>
<evidence type="ECO:0000256" key="9">
    <source>
        <dbReference type="ARBA" id="ARBA00023224"/>
    </source>
</evidence>
<evidence type="ECO:0000256" key="6">
    <source>
        <dbReference type="ARBA" id="ARBA00023040"/>
    </source>
</evidence>
<evidence type="ECO:0000256" key="2">
    <source>
        <dbReference type="ARBA" id="ARBA00011085"/>
    </source>
</evidence>
<feature type="transmembrane region" description="Helical" evidence="11">
    <location>
        <begin position="116"/>
        <end position="136"/>
    </location>
</feature>
<dbReference type="GO" id="GO:0005886">
    <property type="term" value="C:plasma membrane"/>
    <property type="evidence" value="ECO:0007669"/>
    <property type="project" value="TreeGrafter"/>
</dbReference>
<feature type="transmembrane region" description="Helical" evidence="11">
    <location>
        <begin position="72"/>
        <end position="95"/>
    </location>
</feature>
<keyword evidence="6" id="KW-0297">G-protein coupled receptor</keyword>
<reference evidence="12 13" key="1">
    <citation type="submission" date="2014-04" db="EMBL/GenBank/DDBJ databases">
        <authorList>
            <consortium name="DOE Joint Genome Institute"/>
            <person name="Kuo A."/>
            <person name="Zuccaro A."/>
            <person name="Kohler A."/>
            <person name="Nagy L.G."/>
            <person name="Floudas D."/>
            <person name="Copeland A."/>
            <person name="Barry K.W."/>
            <person name="Cichocki N."/>
            <person name="Veneault-Fourrey C."/>
            <person name="LaButti K."/>
            <person name="Lindquist E.A."/>
            <person name="Lipzen A."/>
            <person name="Lundell T."/>
            <person name="Morin E."/>
            <person name="Murat C."/>
            <person name="Sun H."/>
            <person name="Tunlid A."/>
            <person name="Henrissat B."/>
            <person name="Grigoriev I.V."/>
            <person name="Hibbett D.S."/>
            <person name="Martin F."/>
            <person name="Nordberg H.P."/>
            <person name="Cantor M.N."/>
            <person name="Hua S.X."/>
        </authorList>
    </citation>
    <scope>NUCLEOTIDE SEQUENCE [LARGE SCALE GENOMIC DNA]</scope>
    <source>
        <strain evidence="12 13">MAFF 305830</strain>
    </source>
</reference>
<keyword evidence="8" id="KW-0675">Receptor</keyword>
<feature type="region of interest" description="Disordered" evidence="10">
    <location>
        <begin position="428"/>
        <end position="484"/>
    </location>
</feature>
<comment type="subcellular location">
    <subcellularLocation>
        <location evidence="1">Membrane</location>
        <topology evidence="1">Multi-pass membrane protein</topology>
    </subcellularLocation>
</comment>
<feature type="compositionally biased region" description="Polar residues" evidence="10">
    <location>
        <begin position="351"/>
        <end position="366"/>
    </location>
</feature>
<feature type="transmembrane region" description="Helical" evidence="11">
    <location>
        <begin position="274"/>
        <end position="292"/>
    </location>
</feature>
<evidence type="ECO:0000256" key="3">
    <source>
        <dbReference type="ARBA" id="ARBA00022507"/>
    </source>
</evidence>
<evidence type="ECO:0000256" key="4">
    <source>
        <dbReference type="ARBA" id="ARBA00022692"/>
    </source>
</evidence>
<protein>
    <recommendedName>
        <fullName evidence="14">STE3-domain-containing protein</fullName>
    </recommendedName>
</protein>
<organism evidence="12 13">
    <name type="scientific">Serendipita vermifera MAFF 305830</name>
    <dbReference type="NCBI Taxonomy" id="933852"/>
    <lineage>
        <taxon>Eukaryota</taxon>
        <taxon>Fungi</taxon>
        <taxon>Dikarya</taxon>
        <taxon>Basidiomycota</taxon>
        <taxon>Agaricomycotina</taxon>
        <taxon>Agaricomycetes</taxon>
        <taxon>Sebacinales</taxon>
        <taxon>Serendipitaceae</taxon>
        <taxon>Serendipita</taxon>
    </lineage>
</organism>
<sequence>MQDLNYLYPAFPIICSFVIVGTIIPIPVHWRAGNTATVSLGLWTLSCNIVFLVGTITWHGNIDNPYPIWGDIVNVYLSMFPTGLASSALCVQYRLWTIAKAKTVFITKKDQQRQKYVTWFLCLGLPMLVAVLHYIVQGHRYNLWEDIGPVIATYNVTLAYPIYLMWDSLICVICAVYSILTIRLFLARRKEYDAVLASGSSINKDKYSRLLCLAAVSVVFHLPLSLWVMLYSATVLHVSPWISWEDTHSNYGRIAYYSRLTLSQLPDLVTQMSVVYWSTALCGFNYFILFAFGEEVVKYYQGIIGAMLKPFGIQYPKKRKRNAVKRTRLDAILGGPKPTTSHPSPGGTPGAHNSDQTRTHTMTANDGNDFHLDVDNLEFLNPFEARKQALISAYTSPGQAIRDSQAEKGRAFGIRRPSLAWSIFRQGNDKIEEEESPGIADETPGIEESNSVAKAGSDPSTLKENRDAEGDVDLEAQDPSESVIQQERRRAILENNPELTEEVTF</sequence>
<evidence type="ECO:0000256" key="7">
    <source>
        <dbReference type="ARBA" id="ARBA00023136"/>
    </source>
</evidence>
<feature type="transmembrane region" description="Helical" evidence="11">
    <location>
        <begin position="6"/>
        <end position="28"/>
    </location>
</feature>
<keyword evidence="9" id="KW-0807">Transducer</keyword>
<feature type="transmembrane region" description="Helical" evidence="11">
    <location>
        <begin position="163"/>
        <end position="186"/>
    </location>
</feature>
<keyword evidence="13" id="KW-1185">Reference proteome</keyword>
<gene>
    <name evidence="12" type="ORF">M408DRAFT_330161</name>
</gene>
<dbReference type="EMBL" id="KN824300">
    <property type="protein sequence ID" value="KIM27261.1"/>
    <property type="molecule type" value="Genomic_DNA"/>
</dbReference>
<feature type="region of interest" description="Disordered" evidence="10">
    <location>
        <begin position="331"/>
        <end position="367"/>
    </location>
</feature>
<dbReference type="PANTHER" id="PTHR28097:SF1">
    <property type="entry name" value="PHEROMONE A FACTOR RECEPTOR"/>
    <property type="match status" value="1"/>
</dbReference>
<dbReference type="PANTHER" id="PTHR28097">
    <property type="entry name" value="PHEROMONE A FACTOR RECEPTOR"/>
    <property type="match status" value="1"/>
</dbReference>
<dbReference type="AlphaFoldDB" id="A0A0C3B715"/>
<evidence type="ECO:0000256" key="1">
    <source>
        <dbReference type="ARBA" id="ARBA00004141"/>
    </source>
</evidence>
<keyword evidence="3" id="KW-0589">Pheromone response</keyword>
<dbReference type="OrthoDB" id="2874149at2759"/>
<dbReference type="Proteomes" id="UP000054097">
    <property type="component" value="Unassembled WGS sequence"/>
</dbReference>
<name>A0A0C3B715_SERVB</name>
<keyword evidence="4 11" id="KW-0812">Transmembrane</keyword>
<dbReference type="CDD" id="cd14966">
    <property type="entry name" value="7tmD_STE3"/>
    <property type="match status" value="1"/>
</dbReference>
<dbReference type="GO" id="GO:0000750">
    <property type="term" value="P:pheromone-dependent signal transduction involved in conjugation with cellular fusion"/>
    <property type="evidence" value="ECO:0007669"/>
    <property type="project" value="TreeGrafter"/>
</dbReference>
<evidence type="ECO:0008006" key="14">
    <source>
        <dbReference type="Google" id="ProtNLM"/>
    </source>
</evidence>
<accession>A0A0C3B715</accession>
<feature type="transmembrane region" description="Helical" evidence="11">
    <location>
        <begin position="207"/>
        <end position="230"/>
    </location>
</feature>
<feature type="transmembrane region" description="Helical" evidence="11">
    <location>
        <begin position="40"/>
        <end position="60"/>
    </location>
</feature>
<evidence type="ECO:0000313" key="12">
    <source>
        <dbReference type="EMBL" id="KIM27261.1"/>
    </source>
</evidence>